<sequence>MTAAAERTRETFVLVHGGFHGGWCWRRVAEPLRVAGHTVFTPTLTGLGERAHLLSPEIGLETMISDVLGVIAAEELTDVVLVGHSFGALPVLAAADRVPERINRLVILDGLVVEPGACGFDLFPPETVAQREEAARLFDGGTAFPPPPAASFGLTDPVDVLWLDRRLTPHPLRAYRDPLILRNPLGNSLPTTYVHCTAPVYPALADGLPAAVLTAGWEVRELATGHNLMVTDPDGTIAELLRAP</sequence>
<dbReference type="Pfam" id="PF12697">
    <property type="entry name" value="Abhydrolase_6"/>
    <property type="match status" value="1"/>
</dbReference>
<dbReference type="Proteomes" id="UP001500449">
    <property type="component" value="Unassembled WGS sequence"/>
</dbReference>
<dbReference type="EMBL" id="BAAAQK010000016">
    <property type="protein sequence ID" value="GAA1857878.1"/>
    <property type="molecule type" value="Genomic_DNA"/>
</dbReference>
<dbReference type="InterPro" id="IPR000073">
    <property type="entry name" value="AB_hydrolase_1"/>
</dbReference>
<name>A0ABN2N9C2_9PSEU</name>
<dbReference type="PANTHER" id="PTHR10992:SF1083">
    <property type="entry name" value="METHYLESTERASE 1"/>
    <property type="match status" value="1"/>
</dbReference>
<comment type="caution">
    <text evidence="3">The sequence shown here is derived from an EMBL/GenBank/DDBJ whole genome shotgun (WGS) entry which is preliminary data.</text>
</comment>
<reference evidence="3 4" key="1">
    <citation type="journal article" date="2019" name="Int. J. Syst. Evol. Microbiol.">
        <title>The Global Catalogue of Microorganisms (GCM) 10K type strain sequencing project: providing services to taxonomists for standard genome sequencing and annotation.</title>
        <authorList>
            <consortium name="The Broad Institute Genomics Platform"/>
            <consortium name="The Broad Institute Genome Sequencing Center for Infectious Disease"/>
            <person name="Wu L."/>
            <person name="Ma J."/>
        </authorList>
    </citation>
    <scope>NUCLEOTIDE SEQUENCE [LARGE SCALE GENOMIC DNA]</scope>
    <source>
        <strain evidence="3 4">JCM 16009</strain>
    </source>
</reference>
<protein>
    <submittedName>
        <fullName evidence="3">Alpha/beta fold hydrolase</fullName>
    </submittedName>
</protein>
<dbReference type="InterPro" id="IPR045889">
    <property type="entry name" value="MES/HNL"/>
</dbReference>
<dbReference type="InterPro" id="IPR029058">
    <property type="entry name" value="AB_hydrolase_fold"/>
</dbReference>
<keyword evidence="4" id="KW-1185">Reference proteome</keyword>
<keyword evidence="1 3" id="KW-0378">Hydrolase</keyword>
<evidence type="ECO:0000256" key="1">
    <source>
        <dbReference type="ARBA" id="ARBA00022801"/>
    </source>
</evidence>
<organism evidence="3 4">
    <name type="scientific">Pseudonocardia ailaonensis</name>
    <dbReference type="NCBI Taxonomy" id="367279"/>
    <lineage>
        <taxon>Bacteria</taxon>
        <taxon>Bacillati</taxon>
        <taxon>Actinomycetota</taxon>
        <taxon>Actinomycetes</taxon>
        <taxon>Pseudonocardiales</taxon>
        <taxon>Pseudonocardiaceae</taxon>
        <taxon>Pseudonocardia</taxon>
    </lineage>
</organism>
<dbReference type="PANTHER" id="PTHR10992">
    <property type="entry name" value="METHYLESTERASE FAMILY MEMBER"/>
    <property type="match status" value="1"/>
</dbReference>
<proteinExistence type="predicted"/>
<dbReference type="RefSeq" id="WP_344419739.1">
    <property type="nucleotide sequence ID" value="NZ_BAAAQK010000016.1"/>
</dbReference>
<accession>A0ABN2N9C2</accession>
<dbReference type="GO" id="GO:0016787">
    <property type="term" value="F:hydrolase activity"/>
    <property type="evidence" value="ECO:0007669"/>
    <property type="project" value="UniProtKB-KW"/>
</dbReference>
<dbReference type="SUPFAM" id="SSF53474">
    <property type="entry name" value="alpha/beta-Hydrolases"/>
    <property type="match status" value="1"/>
</dbReference>
<evidence type="ECO:0000259" key="2">
    <source>
        <dbReference type="Pfam" id="PF12697"/>
    </source>
</evidence>
<feature type="domain" description="AB hydrolase-1" evidence="2">
    <location>
        <begin position="12"/>
        <end position="238"/>
    </location>
</feature>
<evidence type="ECO:0000313" key="3">
    <source>
        <dbReference type="EMBL" id="GAA1857878.1"/>
    </source>
</evidence>
<gene>
    <name evidence="3" type="ORF">GCM10009836_42530</name>
</gene>
<evidence type="ECO:0000313" key="4">
    <source>
        <dbReference type="Proteomes" id="UP001500449"/>
    </source>
</evidence>
<dbReference type="Gene3D" id="3.40.50.1820">
    <property type="entry name" value="alpha/beta hydrolase"/>
    <property type="match status" value="1"/>
</dbReference>